<sequence length="114" mass="12662">MINIGVFNARDDGFTGRLEILAFGAALTIVPATRSDIPNAPDYRVHVGEAGDGPEVGAGWKRTGEKAGAYVAIVIDDPILPRPIRANLFRPMLEGQPHLLFWQRNQRRRETEQQ</sequence>
<reference evidence="1 2" key="2">
    <citation type="submission" date="2015-02" db="EMBL/GenBank/DDBJ databases">
        <title>The complete genome of Sphingomonas hengshuiensis sp. WHSC-8 isolated from soil of Hengshui Lake.</title>
        <authorList>
            <person name="Wei S."/>
            <person name="Guo J."/>
            <person name="Su C."/>
            <person name="Wu R."/>
            <person name="Zhang Z."/>
            <person name="Liang K."/>
            <person name="Li H."/>
            <person name="Wang T."/>
            <person name="Liu H."/>
            <person name="Zhang C."/>
            <person name="Li Z."/>
            <person name="Wang Q."/>
            <person name="Meng J."/>
        </authorList>
    </citation>
    <scope>NUCLEOTIDE SEQUENCE [LARGE SCALE GENOMIC DNA]</scope>
    <source>
        <strain evidence="1 2">WHSC-8</strain>
    </source>
</reference>
<evidence type="ECO:0000313" key="1">
    <source>
        <dbReference type="EMBL" id="AJP73420.1"/>
    </source>
</evidence>
<protein>
    <recommendedName>
        <fullName evidence="3">DUF736 domain-containing protein</fullName>
    </recommendedName>
</protein>
<organism evidence="1 2">
    <name type="scientific">Sphingomonas hengshuiensis</name>
    <dbReference type="NCBI Taxonomy" id="1609977"/>
    <lineage>
        <taxon>Bacteria</taxon>
        <taxon>Pseudomonadati</taxon>
        <taxon>Pseudomonadota</taxon>
        <taxon>Alphaproteobacteria</taxon>
        <taxon>Sphingomonadales</taxon>
        <taxon>Sphingomonadaceae</taxon>
        <taxon>Sphingomonas</taxon>
    </lineage>
</organism>
<dbReference type="OrthoDB" id="9811595at2"/>
<evidence type="ECO:0008006" key="3">
    <source>
        <dbReference type="Google" id="ProtNLM"/>
    </source>
</evidence>
<keyword evidence="2" id="KW-1185">Reference proteome</keyword>
<dbReference type="InterPro" id="IPR007948">
    <property type="entry name" value="DUF736"/>
</dbReference>
<reference evidence="1 2" key="1">
    <citation type="journal article" date="2015" name="Int. J. Syst. Evol. Microbiol.">
        <title>Sphingomonas hengshuiensis sp. nov., isolated from lake wetland.</title>
        <authorList>
            <person name="Wei S."/>
            <person name="Wang T."/>
            <person name="Liu H."/>
            <person name="Zhang C."/>
            <person name="Guo J."/>
            <person name="Wang Q."/>
            <person name="Liang K."/>
            <person name="Zhang Z."/>
        </authorList>
    </citation>
    <scope>NUCLEOTIDE SEQUENCE [LARGE SCALE GENOMIC DNA]</scope>
    <source>
        <strain evidence="1 2">WHSC-8</strain>
    </source>
</reference>
<dbReference type="RefSeq" id="WP_044334301.1">
    <property type="nucleotide sequence ID" value="NZ_CP010836.1"/>
</dbReference>
<name>A0A7U4JAU0_9SPHN</name>
<dbReference type="EMBL" id="CP010836">
    <property type="protein sequence ID" value="AJP73420.1"/>
    <property type="molecule type" value="Genomic_DNA"/>
</dbReference>
<evidence type="ECO:0000313" key="2">
    <source>
        <dbReference type="Proteomes" id="UP000032300"/>
    </source>
</evidence>
<dbReference type="Pfam" id="PF05284">
    <property type="entry name" value="DUF736"/>
    <property type="match status" value="1"/>
</dbReference>
<dbReference type="KEGG" id="sphi:TS85_18935"/>
<proteinExistence type="predicted"/>
<gene>
    <name evidence="1" type="ORF">TS85_18935</name>
</gene>
<dbReference type="Proteomes" id="UP000032300">
    <property type="component" value="Chromosome"/>
</dbReference>
<accession>A0A7U4JAU0</accession>
<dbReference type="AlphaFoldDB" id="A0A7U4JAU0"/>